<gene>
    <name evidence="1" type="ORF">S01H1_47697</name>
</gene>
<dbReference type="AlphaFoldDB" id="X0WGD1"/>
<organism evidence="1">
    <name type="scientific">marine sediment metagenome</name>
    <dbReference type="NCBI Taxonomy" id="412755"/>
    <lineage>
        <taxon>unclassified sequences</taxon>
        <taxon>metagenomes</taxon>
        <taxon>ecological metagenomes</taxon>
    </lineage>
</organism>
<evidence type="ECO:0000313" key="1">
    <source>
        <dbReference type="EMBL" id="GAG23578.1"/>
    </source>
</evidence>
<dbReference type="EMBL" id="BARS01030590">
    <property type="protein sequence ID" value="GAG23578.1"/>
    <property type="molecule type" value="Genomic_DNA"/>
</dbReference>
<name>X0WGD1_9ZZZZ</name>
<proteinExistence type="predicted"/>
<comment type="caution">
    <text evidence="1">The sequence shown here is derived from an EMBL/GenBank/DDBJ whole genome shotgun (WGS) entry which is preliminary data.</text>
</comment>
<accession>X0WGD1</accession>
<reference evidence="1" key="1">
    <citation type="journal article" date="2014" name="Front. Microbiol.">
        <title>High frequency of phylogenetically diverse reductive dehalogenase-homologous genes in deep subseafloor sedimentary metagenomes.</title>
        <authorList>
            <person name="Kawai M."/>
            <person name="Futagami T."/>
            <person name="Toyoda A."/>
            <person name="Takaki Y."/>
            <person name="Nishi S."/>
            <person name="Hori S."/>
            <person name="Arai W."/>
            <person name="Tsubouchi T."/>
            <person name="Morono Y."/>
            <person name="Uchiyama I."/>
            <person name="Ito T."/>
            <person name="Fujiyama A."/>
            <person name="Inagaki F."/>
            <person name="Takami H."/>
        </authorList>
    </citation>
    <scope>NUCLEOTIDE SEQUENCE</scope>
    <source>
        <strain evidence="1">Expedition CK06-06</strain>
    </source>
</reference>
<sequence length="72" mass="8307">MPRQANRFNWIDDAVSKIEKKGTKGVFKAKARSAGWGNTCQYAKHVMENKPRFSEKTVKQANFANNMCRFTH</sequence>
<protein>
    <submittedName>
        <fullName evidence="1">Uncharacterized protein</fullName>
    </submittedName>
</protein>